<dbReference type="RefSeq" id="WP_176762101.1">
    <property type="nucleotide sequence ID" value="NZ_FNFP01000002.1"/>
</dbReference>
<dbReference type="Proteomes" id="UP000198718">
    <property type="component" value="Unassembled WGS sequence"/>
</dbReference>
<dbReference type="SUPFAM" id="SSF51261">
    <property type="entry name" value="Duplicated hybrid motif"/>
    <property type="match status" value="1"/>
</dbReference>
<keyword evidence="1" id="KW-0732">Signal</keyword>
<name>A0A1G9D1X0_9FIRM</name>
<protein>
    <submittedName>
        <fullName evidence="4">Peptidase family M23</fullName>
    </submittedName>
</protein>
<dbReference type="AlphaFoldDB" id="A0A1G9D1X0"/>
<reference evidence="4 5" key="1">
    <citation type="submission" date="2016-10" db="EMBL/GenBank/DDBJ databases">
        <authorList>
            <person name="de Groot N.N."/>
        </authorList>
    </citation>
    <scope>NUCLEOTIDE SEQUENCE [LARGE SCALE GENOMIC DNA]</scope>
    <source>
        <strain evidence="4 5">DSM 18346</strain>
    </source>
</reference>
<keyword evidence="2" id="KW-0472">Membrane</keyword>
<dbReference type="PANTHER" id="PTHR21666">
    <property type="entry name" value="PEPTIDASE-RELATED"/>
    <property type="match status" value="1"/>
</dbReference>
<gene>
    <name evidence="4" type="ORF">SAMN05660472_01623</name>
</gene>
<sequence>MNTRKSNNQVQPIGIFHNRTNKNPVGLWDIDYGLWFKKTFIKLIICLTILLVIIIIKNINTRATNYIITKVDYRINKQFNLVDNYHWAKDSALQLIRKSDDIIPVFNFGGTSQTQFVSPMKGEIISFFEEEVEGRTVKTRGIVIQGEIGDEVIATQEGVVLEIGENQSSGNYIIIKHKGELLSVYKNLDQRIVSKNQKVVIGEIIGTSAGKLRFEVWQNKQPVDPLLFINLGIQSM</sequence>
<proteinExistence type="predicted"/>
<dbReference type="EMBL" id="FNFP01000002">
    <property type="protein sequence ID" value="SDK57922.1"/>
    <property type="molecule type" value="Genomic_DNA"/>
</dbReference>
<dbReference type="PANTHER" id="PTHR21666:SF289">
    <property type="entry name" value="L-ALA--D-GLU ENDOPEPTIDASE"/>
    <property type="match status" value="1"/>
</dbReference>
<dbReference type="InterPro" id="IPR016047">
    <property type="entry name" value="M23ase_b-sheet_dom"/>
</dbReference>
<evidence type="ECO:0000259" key="3">
    <source>
        <dbReference type="Pfam" id="PF01551"/>
    </source>
</evidence>
<keyword evidence="5" id="KW-1185">Reference proteome</keyword>
<feature type="domain" description="M23ase beta-sheet core" evidence="3">
    <location>
        <begin position="139"/>
        <end position="225"/>
    </location>
</feature>
<dbReference type="InterPro" id="IPR011055">
    <property type="entry name" value="Dup_hybrid_motif"/>
</dbReference>
<dbReference type="InterPro" id="IPR050570">
    <property type="entry name" value="Cell_wall_metabolism_enzyme"/>
</dbReference>
<evidence type="ECO:0000313" key="5">
    <source>
        <dbReference type="Proteomes" id="UP000198718"/>
    </source>
</evidence>
<evidence type="ECO:0000256" key="2">
    <source>
        <dbReference type="SAM" id="Phobius"/>
    </source>
</evidence>
<evidence type="ECO:0000256" key="1">
    <source>
        <dbReference type="ARBA" id="ARBA00022729"/>
    </source>
</evidence>
<dbReference type="CDD" id="cd12797">
    <property type="entry name" value="M23_peptidase"/>
    <property type="match status" value="1"/>
</dbReference>
<evidence type="ECO:0000313" key="4">
    <source>
        <dbReference type="EMBL" id="SDK57922.1"/>
    </source>
</evidence>
<dbReference type="STRING" id="393762.SAMN05660472_01623"/>
<organism evidence="4 5">
    <name type="scientific">Natronincola ferrireducens</name>
    <dbReference type="NCBI Taxonomy" id="393762"/>
    <lineage>
        <taxon>Bacteria</taxon>
        <taxon>Bacillati</taxon>
        <taxon>Bacillota</taxon>
        <taxon>Clostridia</taxon>
        <taxon>Peptostreptococcales</taxon>
        <taxon>Natronincolaceae</taxon>
        <taxon>Natronincola</taxon>
    </lineage>
</organism>
<dbReference type="Gene3D" id="2.70.70.10">
    <property type="entry name" value="Glucose Permease (Domain IIA)"/>
    <property type="match status" value="1"/>
</dbReference>
<dbReference type="GO" id="GO:0004222">
    <property type="term" value="F:metalloendopeptidase activity"/>
    <property type="evidence" value="ECO:0007669"/>
    <property type="project" value="TreeGrafter"/>
</dbReference>
<dbReference type="Pfam" id="PF01551">
    <property type="entry name" value="Peptidase_M23"/>
    <property type="match status" value="1"/>
</dbReference>
<keyword evidence="2" id="KW-0812">Transmembrane</keyword>
<feature type="transmembrane region" description="Helical" evidence="2">
    <location>
        <begin position="39"/>
        <end position="56"/>
    </location>
</feature>
<keyword evidence="2" id="KW-1133">Transmembrane helix</keyword>
<accession>A0A1G9D1X0</accession>